<keyword evidence="1" id="KW-0175">Coiled coil</keyword>
<dbReference type="EMBL" id="VBRY01000001">
    <property type="protein sequence ID" value="TLS69077.1"/>
    <property type="molecule type" value="Genomic_DNA"/>
</dbReference>
<evidence type="ECO:0000313" key="3">
    <source>
        <dbReference type="Proteomes" id="UP000306585"/>
    </source>
</evidence>
<evidence type="ECO:0000256" key="1">
    <source>
        <dbReference type="SAM" id="Coils"/>
    </source>
</evidence>
<reference evidence="2 3" key="1">
    <citation type="journal article" date="2019" name="Appl. Environ. Microbiol.">
        <title>Environmental Evidence and Genomic Insight of Iron-oxidizing Bacteria Preference Towards More Corrosion Resistant Stainless Steel at Higher Salinities.</title>
        <authorList>
            <person name="Garrison C.E."/>
            <person name="Price K.A."/>
            <person name="Field E.K."/>
        </authorList>
    </citation>
    <scope>NUCLEOTIDE SEQUENCE [LARGE SCALE GENOMIC DNA]</scope>
    <source>
        <strain evidence="2 3">P3</strain>
    </source>
</reference>
<name>A0A5R9GYZ0_9PROT</name>
<dbReference type="Proteomes" id="UP000306585">
    <property type="component" value="Unassembled WGS sequence"/>
</dbReference>
<dbReference type="AlphaFoldDB" id="A0A5R9GYZ0"/>
<proteinExistence type="predicted"/>
<organism evidence="2 3">
    <name type="scientific">Mariprofundus erugo</name>
    <dbReference type="NCBI Taxonomy" id="2528639"/>
    <lineage>
        <taxon>Bacteria</taxon>
        <taxon>Pseudomonadati</taxon>
        <taxon>Pseudomonadota</taxon>
        <taxon>Candidatius Mariprofundia</taxon>
        <taxon>Mariprofundales</taxon>
        <taxon>Mariprofundaceae</taxon>
        <taxon>Mariprofundus</taxon>
    </lineage>
</organism>
<comment type="caution">
    <text evidence="2">The sequence shown here is derived from an EMBL/GenBank/DDBJ whole genome shotgun (WGS) entry which is preliminary data.</text>
</comment>
<evidence type="ECO:0000313" key="2">
    <source>
        <dbReference type="EMBL" id="TLS69077.1"/>
    </source>
</evidence>
<gene>
    <name evidence="2" type="ORF">FEF65_00860</name>
</gene>
<keyword evidence="3" id="KW-1185">Reference proteome</keyword>
<accession>A0A5R9GYZ0</accession>
<protein>
    <submittedName>
        <fullName evidence="2">Uncharacterized protein</fullName>
    </submittedName>
</protein>
<feature type="coiled-coil region" evidence="1">
    <location>
        <begin position="298"/>
        <end position="339"/>
    </location>
</feature>
<sequence length="696" mass="76165">MKQRSGKESPMHTFLIRRLPHPVSGEARIHTTANTSSALSIILFTCFLLVFCAPWEPFNAYGQQEWESNYLQHMGSSGYGFISVANTSSESNTVTVKFLDTAKTVIASESSNITPGEVWALNTADLAHGTSNGYVQVSASKGEESIMPWGAMVFNTGGKLSGFPFTWNSSSGIPYQPEKARPLSLYQLLSVTFKEDDPEALKAACPSCDALVSRANKARDGYIELKSKWDVDALKQAIATLQSFEKMTREQWDQAMVDGEVISADSAVSINEYMTRVDLELAQKERKQGNDSMASLFQEEANARIEKSIKLKQRLKRLEKKQKERIKALDKELGKWRAKLEKREAVLRKIWKAKTEMAAAMASAEKCLQQFCRPKTERPAKEGVPATTSAALTGNAGSNAVGAARITQDGATSGEDLLPGAADITRPLIRDMPVKEAAANKAAASATDLAKGALGSLIGGGSGMFGGGGNTFGGGQGNGAKLVKQPKGPWDVVKSGRTGLELGGWEFVPRSNQKQAEIRIAQRIADSPDNGAPDSMWLQDANGNILQPIGFMVFELWRHWRLTVTVTRETYVNGELVSRSVTRNSTGWKELVDRYTALLEAPPIWKRLGGTAFDKLKGVIMEFPLPEHFDPAQWSLITHVTARAKINGKEVIQTIPFALDIVKGEGNRLRFKPAPDGLTQFQRAHAGSDYRVIMHP</sequence>